<dbReference type="HAMAP" id="MF_00386">
    <property type="entry name" value="UPF0161_YidD"/>
    <property type="match status" value="1"/>
</dbReference>
<dbReference type="PANTHER" id="PTHR33383:SF1">
    <property type="entry name" value="MEMBRANE PROTEIN INSERTION EFFICIENCY FACTOR-RELATED"/>
    <property type="match status" value="1"/>
</dbReference>
<reference evidence="2" key="1">
    <citation type="submission" date="2024-05" db="EMBL/GenBank/DDBJ databases">
        <title>30 novel species of actinomycetes from the DSMZ collection.</title>
        <authorList>
            <person name="Nouioui I."/>
        </authorList>
    </citation>
    <scope>NUCLEOTIDE SEQUENCE</scope>
    <source>
        <strain evidence="2">DSM 40712</strain>
    </source>
</reference>
<keyword evidence="1" id="KW-1003">Cell membrane</keyword>
<protein>
    <recommendedName>
        <fullName evidence="1">Putative membrane protein insertion efficiency factor</fullName>
    </recommendedName>
</protein>
<dbReference type="RefSeq" id="WP_311585884.1">
    <property type="nucleotide sequence ID" value="NZ_JAVRFH010000145.1"/>
</dbReference>
<evidence type="ECO:0000313" key="2">
    <source>
        <dbReference type="EMBL" id="MDT0616439.1"/>
    </source>
</evidence>
<dbReference type="EMBL" id="JAVRFH010000145">
    <property type="protein sequence ID" value="MDT0616439.1"/>
    <property type="molecule type" value="Genomic_DNA"/>
</dbReference>
<comment type="caution">
    <text evidence="2">The sequence shown here is derived from an EMBL/GenBank/DDBJ whole genome shotgun (WGS) entry which is preliminary data.</text>
</comment>
<comment type="function">
    <text evidence="1">Could be involved in insertion of integral membrane proteins into the membrane.</text>
</comment>
<comment type="subcellular location">
    <subcellularLocation>
        <location evidence="1">Cell membrane</location>
        <topology evidence="1">Peripheral membrane protein</topology>
        <orientation evidence="1">Cytoplasmic side</orientation>
    </subcellularLocation>
</comment>
<dbReference type="SMART" id="SM01234">
    <property type="entry name" value="Haemolytic"/>
    <property type="match status" value="1"/>
</dbReference>
<dbReference type="InterPro" id="IPR002696">
    <property type="entry name" value="Membr_insert_effic_factor_YidD"/>
</dbReference>
<dbReference type="Pfam" id="PF01809">
    <property type="entry name" value="YidD"/>
    <property type="match status" value="1"/>
</dbReference>
<dbReference type="PANTHER" id="PTHR33383">
    <property type="entry name" value="MEMBRANE PROTEIN INSERTION EFFICIENCY FACTOR-RELATED"/>
    <property type="match status" value="1"/>
</dbReference>
<keyword evidence="1" id="KW-0472">Membrane</keyword>
<proteinExistence type="inferred from homology"/>
<accession>A0ABU3B2F9</accession>
<evidence type="ECO:0000256" key="1">
    <source>
        <dbReference type="HAMAP-Rule" id="MF_00386"/>
    </source>
</evidence>
<dbReference type="NCBIfam" id="TIGR00278">
    <property type="entry name" value="membrane protein insertion efficiency factor YidD"/>
    <property type="match status" value="1"/>
</dbReference>
<comment type="similarity">
    <text evidence="1">Belongs to the UPF0161 family.</text>
</comment>
<dbReference type="Proteomes" id="UP001180724">
    <property type="component" value="Unassembled WGS sequence"/>
</dbReference>
<gene>
    <name evidence="2" type="primary">yidD</name>
    <name evidence="2" type="ORF">RM812_40845</name>
</gene>
<evidence type="ECO:0000313" key="3">
    <source>
        <dbReference type="Proteomes" id="UP001180724"/>
    </source>
</evidence>
<organism evidence="2 3">
    <name type="scientific">Streptomyces lancefieldiae</name>
    <dbReference type="NCBI Taxonomy" id="3075520"/>
    <lineage>
        <taxon>Bacteria</taxon>
        <taxon>Bacillati</taxon>
        <taxon>Actinomycetota</taxon>
        <taxon>Actinomycetes</taxon>
        <taxon>Kitasatosporales</taxon>
        <taxon>Streptomycetaceae</taxon>
        <taxon>Streptomyces</taxon>
    </lineage>
</organism>
<name>A0ABU3B2F9_9ACTN</name>
<sequence length="146" mass="15509">MVRNRKQGRGSGAEDEKDEGCCAGTLDTLTHPCCCGGVWTQAAVLLAALRPSLTAAGHGADPAAPVPGRRVAAAMYRFVRHYRVAVSPTRSACCPYTPTCSTYAVKALHRHGALRGSRLILARLLRCRPGAARRRGSYDPVPPGRG</sequence>
<keyword evidence="3" id="KW-1185">Reference proteome</keyword>